<evidence type="ECO:0000313" key="3">
    <source>
        <dbReference type="Proteomes" id="UP001174136"/>
    </source>
</evidence>
<feature type="compositionally biased region" description="Basic and acidic residues" evidence="1">
    <location>
        <begin position="19"/>
        <end position="28"/>
    </location>
</feature>
<dbReference type="Proteomes" id="UP001174136">
    <property type="component" value="Unassembled WGS sequence"/>
</dbReference>
<organism evidence="2 3">
    <name type="scientific">Merluccius polli</name>
    <name type="common">Benguela hake</name>
    <name type="synonym">Merluccius cadenati</name>
    <dbReference type="NCBI Taxonomy" id="89951"/>
    <lineage>
        <taxon>Eukaryota</taxon>
        <taxon>Metazoa</taxon>
        <taxon>Chordata</taxon>
        <taxon>Craniata</taxon>
        <taxon>Vertebrata</taxon>
        <taxon>Euteleostomi</taxon>
        <taxon>Actinopterygii</taxon>
        <taxon>Neopterygii</taxon>
        <taxon>Teleostei</taxon>
        <taxon>Neoteleostei</taxon>
        <taxon>Acanthomorphata</taxon>
        <taxon>Zeiogadaria</taxon>
        <taxon>Gadariae</taxon>
        <taxon>Gadiformes</taxon>
        <taxon>Gadoidei</taxon>
        <taxon>Merlucciidae</taxon>
        <taxon>Merluccius</taxon>
    </lineage>
</organism>
<comment type="caution">
    <text evidence="2">The sequence shown here is derived from an EMBL/GenBank/DDBJ whole genome shotgun (WGS) entry which is preliminary data.</text>
</comment>
<proteinExistence type="predicted"/>
<reference evidence="2" key="1">
    <citation type="journal article" date="2023" name="Front. Mar. Sci.">
        <title>A new Merluccius polli reference genome to investigate the effects of global change in West African waters.</title>
        <authorList>
            <person name="Mateo J.L."/>
            <person name="Blanco-Fernandez C."/>
            <person name="Garcia-Vazquez E."/>
            <person name="Machado-Schiaffino G."/>
        </authorList>
    </citation>
    <scope>NUCLEOTIDE SEQUENCE</scope>
    <source>
        <strain evidence="2">C29</strain>
        <tissue evidence="2">Fin</tissue>
    </source>
</reference>
<gene>
    <name evidence="2" type="ORF">N1851_032621</name>
</gene>
<accession>A0AA47M2V4</accession>
<dbReference type="EMBL" id="JAOPHQ010006260">
    <property type="protein sequence ID" value="KAK0132542.1"/>
    <property type="molecule type" value="Genomic_DNA"/>
</dbReference>
<evidence type="ECO:0000256" key="1">
    <source>
        <dbReference type="SAM" id="MobiDB-lite"/>
    </source>
</evidence>
<evidence type="ECO:0000313" key="2">
    <source>
        <dbReference type="EMBL" id="KAK0132542.1"/>
    </source>
</evidence>
<sequence length="108" mass="12262">MAGKASLPGRGADGEEEGCDQRGSARREEEEDEDDRQTNKETRKIHSRHKFNPEETLKNDELTFNKGDVLKLEDTVVTKTFKHWKSAVKCQRNTEDGGCSCSDCREET</sequence>
<keyword evidence="3" id="KW-1185">Reference proteome</keyword>
<feature type="region of interest" description="Disordered" evidence="1">
    <location>
        <begin position="1"/>
        <end position="57"/>
    </location>
</feature>
<protein>
    <submittedName>
        <fullName evidence="2">Uncharacterized protein</fullName>
    </submittedName>
</protein>
<name>A0AA47M2V4_MERPO</name>
<dbReference type="Gene3D" id="2.30.30.40">
    <property type="entry name" value="SH3 Domains"/>
    <property type="match status" value="1"/>
</dbReference>
<dbReference type="AlphaFoldDB" id="A0AA47M2V4"/>